<reference evidence="1" key="1">
    <citation type="submission" date="2020-04" db="EMBL/GenBank/DDBJ databases">
        <authorList>
            <person name="Broberg M."/>
        </authorList>
    </citation>
    <scope>NUCLEOTIDE SEQUENCE</scope>
</reference>
<accession>A0ACA9UKB2</accession>
<protein>
    <submittedName>
        <fullName evidence="1">Uncharacterized protein</fullName>
    </submittedName>
</protein>
<gene>
    <name evidence="1" type="ORF">CRV2_00019518</name>
</gene>
<proteinExistence type="predicted"/>
<comment type="caution">
    <text evidence="1">The sequence shown here is derived from an EMBL/GenBank/DDBJ whole genome shotgun (WGS) entry which is preliminary data.</text>
</comment>
<reference evidence="1" key="2">
    <citation type="submission" date="2021-10" db="EMBL/GenBank/DDBJ databases">
        <authorList>
            <person name="Piombo E."/>
        </authorList>
    </citation>
    <scope>NUCLEOTIDE SEQUENCE</scope>
</reference>
<keyword evidence="2" id="KW-1185">Reference proteome</keyword>
<dbReference type="Proteomes" id="UP000836387">
    <property type="component" value="Unassembled WGS sequence"/>
</dbReference>
<evidence type="ECO:0000313" key="1">
    <source>
        <dbReference type="EMBL" id="CAG9952848.1"/>
    </source>
</evidence>
<dbReference type="EMBL" id="CADEHS020000508">
    <property type="protein sequence ID" value="CAG9952848.1"/>
    <property type="molecule type" value="Genomic_DNA"/>
</dbReference>
<name>A0ACA9UKB2_BIOOC</name>
<sequence>MFKPVFFAALSLLATYFFNKLRYKRFRQYAHFPQLPPGLLMGHLKTFDDFTRRGKPDRHTDAIFADMIESLGSPSIMLVDLRPINAPVVVITDYTTAEQVTRTTSLQPTSLPKTTLAYLEPLLGSTSILVSHGSEWKALRKQFNPGFSPQHLMTLLPSILKQSKPLMNHLDNLVAGNTDFSLVEYLTNLTFDIIGSLVIDTDLCAQSEPGKRGELIQLFNEMMRTYSDEKSSLPWWIIPFKARKRSLVGARMNELIQDLIRRKHAEQQQRGLNSERTSRSIMALSPQDTKELSSELVSTICDQIKTFLMAGHDTTSTSLAWIIYELSRTPRALSAVRTELNELLGSDSDLKVVTSKLLSTDGPHFVRGMKYISAVIKETLRLHPPAGTARFGPPGDGFKVRTPEGDEYCLDGLTVYICQPLVHRDKSVFGETAGEFRPERWLDGAVDGNTEGNFPAGAWRPFERGPRNCIGQEFANIELRVIIALIIRRYDFTKVGLGETSLDENGHPTLLPSGQYAVESEVYNTRQVTGKPVDGMRMKVKFASQTSG</sequence>
<organism evidence="1 2">
    <name type="scientific">Clonostachys rosea f. rosea IK726</name>
    <dbReference type="NCBI Taxonomy" id="1349383"/>
    <lineage>
        <taxon>Eukaryota</taxon>
        <taxon>Fungi</taxon>
        <taxon>Dikarya</taxon>
        <taxon>Ascomycota</taxon>
        <taxon>Pezizomycotina</taxon>
        <taxon>Sordariomycetes</taxon>
        <taxon>Hypocreomycetidae</taxon>
        <taxon>Hypocreales</taxon>
        <taxon>Bionectriaceae</taxon>
        <taxon>Clonostachys</taxon>
    </lineage>
</organism>
<evidence type="ECO:0000313" key="2">
    <source>
        <dbReference type="Proteomes" id="UP000836387"/>
    </source>
</evidence>